<evidence type="ECO:0000313" key="2">
    <source>
        <dbReference type="EMBL" id="TLQ49496.1"/>
    </source>
</evidence>
<dbReference type="InterPro" id="IPR027417">
    <property type="entry name" value="P-loop_NTPase"/>
</dbReference>
<dbReference type="EMBL" id="VBSP01000001">
    <property type="protein sequence ID" value="TLQ49496.1"/>
    <property type="molecule type" value="Genomic_DNA"/>
</dbReference>
<dbReference type="Gene3D" id="3.40.50.300">
    <property type="entry name" value="P-loop containing nucleotide triphosphate hydrolases"/>
    <property type="match status" value="2"/>
</dbReference>
<dbReference type="SMART" id="SM00382">
    <property type="entry name" value="AAA"/>
    <property type="match status" value="1"/>
</dbReference>
<dbReference type="AlphaFoldDB" id="A0A5R9EM72"/>
<feature type="domain" description="AAA+ ATPase" evidence="1">
    <location>
        <begin position="244"/>
        <end position="569"/>
    </location>
</feature>
<dbReference type="RefSeq" id="WP_138403418.1">
    <property type="nucleotide sequence ID" value="NZ_VBSP01000001.1"/>
</dbReference>
<name>A0A5R9EM72_9LACT</name>
<sequence>MRKININSLKEKGYDIDFMLDTQPIGNIRFLDNMIQTGNAYMASLYFYRYPSQPEGLWQALIHNIENSFVITDIANQESGEVLQKVQRAIREQYNRMIEEKEAYDAEIAQEEYVDLNYLGKALRRTEEVMKYFALRLVLYADTKQELEKRVVEVRKYLEKNQFGATVLVMEQEHEYQAMFLDHSSQSYLPNKRVGRDIPSSQIALTFPANHVYLHDRRGLHLGYSLTNGNIFFDCFDLDGVYRQHYNVIILGQMGSGKSTLMKKLLVNLGAKGTHLRGFDKSGEFTKVIEYLDGKVVALDGSSGTINIFQVFPTVLNNVTNEIDEVSSFTQHKSKIATWYGIIKPTATNEELAIFELALNRLYLNYWIDQDELNPNYTQRHNSDYPLLEEFLQTVEMMLNEPNNTATVQTNLEMIHLTLDKLVSVYGQLFNQYTSIGDVITEQILFFNIDNLMAMDNKTIIDAQLFNALNLFWASLVNHGKEQVRQYNDREVSFDQIKRSMLVIDECHNLINQDNPRLTKFINTMQREGRKLFIGVMLATQSLSSLAPEVIRSEASEMLREIFTFSQYRFYFQISTANIDHLKRLSNNEVTAGQVERIARYPQGRCLLNFSGTNIEFNVEASDRELELFGGGGKRAN</sequence>
<dbReference type="OrthoDB" id="9804380at2"/>
<dbReference type="Proteomes" id="UP000306420">
    <property type="component" value="Unassembled WGS sequence"/>
</dbReference>
<dbReference type="InterPro" id="IPR051162">
    <property type="entry name" value="T4SS_component"/>
</dbReference>
<proteinExistence type="predicted"/>
<reference evidence="2 3" key="1">
    <citation type="submission" date="2019-05" db="EMBL/GenBank/DDBJ databases">
        <title>The metagenome of a microbial culture collection derived from dairy environment covers the genomic content of the human microbiome.</title>
        <authorList>
            <person name="Roder T."/>
            <person name="Wuthrich D."/>
            <person name="Sattari Z."/>
            <person name="Von Ah U."/>
            <person name="Bar C."/>
            <person name="Ronchi F."/>
            <person name="Macpherson A.J."/>
            <person name="Ganal-Vonarburg S.C."/>
            <person name="Bruggmann R."/>
            <person name="Vergeres G."/>
        </authorList>
    </citation>
    <scope>NUCLEOTIDE SEQUENCE [LARGE SCALE GENOMIC DNA]</scope>
    <source>
        <strain evidence="2 3">FAM 24227</strain>
    </source>
</reference>
<evidence type="ECO:0000313" key="3">
    <source>
        <dbReference type="Proteomes" id="UP000306420"/>
    </source>
</evidence>
<comment type="caution">
    <text evidence="2">The sequence shown here is derived from an EMBL/GenBank/DDBJ whole genome shotgun (WGS) entry which is preliminary data.</text>
</comment>
<accession>A0A5R9EM72</accession>
<dbReference type="InterPro" id="IPR003593">
    <property type="entry name" value="AAA+_ATPase"/>
</dbReference>
<dbReference type="PANTHER" id="PTHR30121">
    <property type="entry name" value="UNCHARACTERIZED PROTEIN YJGR-RELATED"/>
    <property type="match status" value="1"/>
</dbReference>
<evidence type="ECO:0000259" key="1">
    <source>
        <dbReference type="SMART" id="SM00382"/>
    </source>
</evidence>
<gene>
    <name evidence="2" type="ORF">FEZ33_00475</name>
</gene>
<dbReference type="PANTHER" id="PTHR30121:SF6">
    <property type="entry name" value="SLR6007 PROTEIN"/>
    <property type="match status" value="1"/>
</dbReference>
<organism evidence="2 3">
    <name type="scientific">Ruoffia tabacinasalis</name>
    <dbReference type="NCBI Taxonomy" id="87458"/>
    <lineage>
        <taxon>Bacteria</taxon>
        <taxon>Bacillati</taxon>
        <taxon>Bacillota</taxon>
        <taxon>Bacilli</taxon>
        <taxon>Lactobacillales</taxon>
        <taxon>Aerococcaceae</taxon>
        <taxon>Ruoffia</taxon>
    </lineage>
</organism>
<protein>
    <recommendedName>
        <fullName evidence="1">AAA+ ATPase domain-containing protein</fullName>
    </recommendedName>
</protein>
<dbReference type="SUPFAM" id="SSF52540">
    <property type="entry name" value="P-loop containing nucleoside triphosphate hydrolases"/>
    <property type="match status" value="1"/>
</dbReference>